<gene>
    <name evidence="1" type="ORF">FVP60_11215</name>
</gene>
<dbReference type="RefSeq" id="WP_147826376.1">
    <property type="nucleotide sequence ID" value="NZ_BAAARG010000001.1"/>
</dbReference>
<proteinExistence type="predicted"/>
<dbReference type="AlphaFoldDB" id="A0A5C8HKR8"/>
<dbReference type="Proteomes" id="UP000321196">
    <property type="component" value="Unassembled WGS sequence"/>
</dbReference>
<accession>A0A5C8HKR8</accession>
<dbReference type="EMBL" id="VRSW01000004">
    <property type="protein sequence ID" value="TXK03444.1"/>
    <property type="molecule type" value="Genomic_DNA"/>
</dbReference>
<name>A0A5C8HKR8_9MICO</name>
<dbReference type="OrthoDB" id="3846919at2"/>
<keyword evidence="2" id="KW-1185">Reference proteome</keyword>
<comment type="caution">
    <text evidence="1">The sequence shown here is derived from an EMBL/GenBank/DDBJ whole genome shotgun (WGS) entry which is preliminary data.</text>
</comment>
<reference evidence="1 2" key="1">
    <citation type="submission" date="2019-08" db="EMBL/GenBank/DDBJ databases">
        <authorList>
            <person name="Dong K."/>
        </authorList>
    </citation>
    <scope>NUCLEOTIDE SEQUENCE [LARGE SCALE GENOMIC DNA]</scope>
    <source>
        <strain evidence="1 2">M4-8</strain>
    </source>
</reference>
<organism evidence="1 2">
    <name type="scientific">Microbacterium mitrae</name>
    <dbReference type="NCBI Taxonomy" id="664640"/>
    <lineage>
        <taxon>Bacteria</taxon>
        <taxon>Bacillati</taxon>
        <taxon>Actinomycetota</taxon>
        <taxon>Actinomycetes</taxon>
        <taxon>Micrococcales</taxon>
        <taxon>Microbacteriaceae</taxon>
        <taxon>Microbacterium</taxon>
    </lineage>
</organism>
<evidence type="ECO:0000313" key="1">
    <source>
        <dbReference type="EMBL" id="TXK03444.1"/>
    </source>
</evidence>
<sequence>MLGIEGRGRAAVAQYLAGHPTKAQHVTLAMILGAVEDKTSHETWRYPSPAFATYLTAISEWGYTLSDVEKIAAMIEPTE</sequence>
<evidence type="ECO:0000313" key="2">
    <source>
        <dbReference type="Proteomes" id="UP000321196"/>
    </source>
</evidence>
<protein>
    <submittedName>
        <fullName evidence="1">Uncharacterized protein</fullName>
    </submittedName>
</protein>